<dbReference type="CDD" id="cd00130">
    <property type="entry name" value="PAS"/>
    <property type="match status" value="1"/>
</dbReference>
<dbReference type="FunFam" id="3.30.70.270:FF:000001">
    <property type="entry name" value="Diguanylate cyclase domain protein"/>
    <property type="match status" value="1"/>
</dbReference>
<dbReference type="NCBIfam" id="TIGR00254">
    <property type="entry name" value="GGDEF"/>
    <property type="match status" value="1"/>
</dbReference>
<accession>A0A6L6PHX0</accession>
<name>A0A6L6PHX0_9BURK</name>
<evidence type="ECO:0000259" key="1">
    <source>
        <dbReference type="PROSITE" id="PS50112"/>
    </source>
</evidence>
<organism evidence="5 6">
    <name type="scientific">Duganella radicis</name>
    <dbReference type="NCBI Taxonomy" id="551988"/>
    <lineage>
        <taxon>Bacteria</taxon>
        <taxon>Pseudomonadati</taxon>
        <taxon>Pseudomonadota</taxon>
        <taxon>Betaproteobacteria</taxon>
        <taxon>Burkholderiales</taxon>
        <taxon>Oxalobacteraceae</taxon>
        <taxon>Telluria group</taxon>
        <taxon>Duganella</taxon>
    </lineage>
</organism>
<dbReference type="CDD" id="cd01948">
    <property type="entry name" value="EAL"/>
    <property type="match status" value="1"/>
</dbReference>
<gene>
    <name evidence="5" type="ORF">GM676_13985</name>
</gene>
<feature type="domain" description="GGDEF" evidence="4">
    <location>
        <begin position="174"/>
        <end position="307"/>
    </location>
</feature>
<reference evidence="5 6" key="1">
    <citation type="submission" date="2019-11" db="EMBL/GenBank/DDBJ databases">
        <title>Type strains purchased from KCTC, JCM and DSMZ.</title>
        <authorList>
            <person name="Lu H."/>
        </authorList>
    </citation>
    <scope>NUCLEOTIDE SEQUENCE [LARGE SCALE GENOMIC DNA]</scope>
    <source>
        <strain evidence="5 6">KCTC 22382</strain>
    </source>
</reference>
<dbReference type="PROSITE" id="PS50113">
    <property type="entry name" value="PAC"/>
    <property type="match status" value="1"/>
</dbReference>
<dbReference type="InterPro" id="IPR052155">
    <property type="entry name" value="Biofilm_reg_signaling"/>
</dbReference>
<keyword evidence="6" id="KW-1185">Reference proteome</keyword>
<dbReference type="SMART" id="SM00052">
    <property type="entry name" value="EAL"/>
    <property type="match status" value="1"/>
</dbReference>
<feature type="domain" description="PAC" evidence="2">
    <location>
        <begin position="89"/>
        <end position="142"/>
    </location>
</feature>
<dbReference type="InterPro" id="IPR000014">
    <property type="entry name" value="PAS"/>
</dbReference>
<comment type="caution">
    <text evidence="5">The sequence shown here is derived from an EMBL/GenBank/DDBJ whole genome shotgun (WGS) entry which is preliminary data.</text>
</comment>
<dbReference type="GO" id="GO:0003824">
    <property type="term" value="F:catalytic activity"/>
    <property type="evidence" value="ECO:0007669"/>
    <property type="project" value="UniProtKB-ARBA"/>
</dbReference>
<dbReference type="InterPro" id="IPR029787">
    <property type="entry name" value="Nucleotide_cyclase"/>
</dbReference>
<evidence type="ECO:0000313" key="5">
    <source>
        <dbReference type="EMBL" id="MTV38686.1"/>
    </source>
</evidence>
<dbReference type="EMBL" id="WNKY01000013">
    <property type="protein sequence ID" value="MTV38686.1"/>
    <property type="molecule type" value="Genomic_DNA"/>
</dbReference>
<dbReference type="SUPFAM" id="SSF55785">
    <property type="entry name" value="PYP-like sensor domain (PAS domain)"/>
    <property type="match status" value="1"/>
</dbReference>
<dbReference type="InterPro" id="IPR000160">
    <property type="entry name" value="GGDEF_dom"/>
</dbReference>
<dbReference type="SMART" id="SM00091">
    <property type="entry name" value="PAS"/>
    <property type="match status" value="1"/>
</dbReference>
<dbReference type="InterPro" id="IPR043128">
    <property type="entry name" value="Rev_trsase/Diguanyl_cyclase"/>
</dbReference>
<dbReference type="SUPFAM" id="SSF141868">
    <property type="entry name" value="EAL domain-like"/>
    <property type="match status" value="1"/>
</dbReference>
<dbReference type="InterPro" id="IPR035919">
    <property type="entry name" value="EAL_sf"/>
</dbReference>
<dbReference type="PANTHER" id="PTHR44757">
    <property type="entry name" value="DIGUANYLATE CYCLASE DGCP"/>
    <property type="match status" value="1"/>
</dbReference>
<dbReference type="Pfam" id="PF00563">
    <property type="entry name" value="EAL"/>
    <property type="match status" value="1"/>
</dbReference>
<dbReference type="Gene3D" id="3.20.20.450">
    <property type="entry name" value="EAL domain"/>
    <property type="match status" value="1"/>
</dbReference>
<dbReference type="InterPro" id="IPR001610">
    <property type="entry name" value="PAC"/>
</dbReference>
<evidence type="ECO:0000313" key="6">
    <source>
        <dbReference type="Proteomes" id="UP000475582"/>
    </source>
</evidence>
<feature type="domain" description="EAL" evidence="3">
    <location>
        <begin position="316"/>
        <end position="568"/>
    </location>
</feature>
<dbReference type="Gene3D" id="3.30.70.270">
    <property type="match status" value="1"/>
</dbReference>
<dbReference type="Proteomes" id="UP000475582">
    <property type="component" value="Unassembled WGS sequence"/>
</dbReference>
<dbReference type="PROSITE" id="PS50112">
    <property type="entry name" value="PAS"/>
    <property type="match status" value="1"/>
</dbReference>
<feature type="domain" description="PAS" evidence="1">
    <location>
        <begin position="31"/>
        <end position="74"/>
    </location>
</feature>
<dbReference type="InterPro" id="IPR000700">
    <property type="entry name" value="PAS-assoc_C"/>
</dbReference>
<sequence>MTPPLTNLITPGLAPDILLRQIYLNVRDFAIFTMDADGKINSWNIGAELIFGYTPEEIIGQDVGGLFTVSDESDGEHRLEMAQAGQYDRAADYRWHRRKDQSHFWADGVLTPIRDAGGEIIGYLKMLRDITERKLAQDEMRRLATIDVLTGLANRAAFDARRSEMVSLAERSGQLLLLLMVDLDQFKEVNDALGHQAGDQLLQQAARRIRAVSRESDYVARLGGDEFALLQLHVPSPSSGGVLAEKLLHELALPFVINGREVKISASIGIAVCPVDATTPDTLLKKADLALYHAKNAGRNRFHYYTEELDEVAHRKNADHNELRRVLHNGSYWMEYQPILAADGRVIAVEALLRLPGFLGQQPVEYVISLAGELGLLPELGKGVIWRACAQLRCWLDAGISGVRICINTCARELQSADYLTQLDTVLGAFQLPAEAVEVELTERDAIELERSGSQIIEHLRARGIMVALDDFGTGYSSLSYLRALPVSTIKLDKSFLRDVPSSDDANAVVKMVIKLAQDLRLNVIAEGVESAEQAVFLSDSGCGAFQGFLYTPALAVDDATTWLHQHGAGRR</sequence>
<dbReference type="InterPro" id="IPR013767">
    <property type="entry name" value="PAS_fold"/>
</dbReference>
<dbReference type="SUPFAM" id="SSF55073">
    <property type="entry name" value="Nucleotide cyclase"/>
    <property type="match status" value="1"/>
</dbReference>
<dbReference type="PROSITE" id="PS50887">
    <property type="entry name" value="GGDEF"/>
    <property type="match status" value="1"/>
</dbReference>
<dbReference type="OrthoDB" id="9813903at2"/>
<protein>
    <submittedName>
        <fullName evidence="5">EAL domain-containing protein</fullName>
    </submittedName>
</protein>
<dbReference type="InterPro" id="IPR001633">
    <property type="entry name" value="EAL_dom"/>
</dbReference>
<dbReference type="SMART" id="SM00086">
    <property type="entry name" value="PAC"/>
    <property type="match status" value="1"/>
</dbReference>
<evidence type="ECO:0000259" key="4">
    <source>
        <dbReference type="PROSITE" id="PS50887"/>
    </source>
</evidence>
<dbReference type="InterPro" id="IPR035965">
    <property type="entry name" value="PAS-like_dom_sf"/>
</dbReference>
<dbReference type="SMART" id="SM00267">
    <property type="entry name" value="GGDEF"/>
    <property type="match status" value="1"/>
</dbReference>
<evidence type="ECO:0000259" key="2">
    <source>
        <dbReference type="PROSITE" id="PS50113"/>
    </source>
</evidence>
<proteinExistence type="predicted"/>
<dbReference type="Gene3D" id="3.30.450.20">
    <property type="entry name" value="PAS domain"/>
    <property type="match status" value="1"/>
</dbReference>
<dbReference type="PANTHER" id="PTHR44757:SF2">
    <property type="entry name" value="BIOFILM ARCHITECTURE MAINTENANCE PROTEIN MBAA"/>
    <property type="match status" value="1"/>
</dbReference>
<dbReference type="Pfam" id="PF00989">
    <property type="entry name" value="PAS"/>
    <property type="match status" value="1"/>
</dbReference>
<dbReference type="CDD" id="cd01949">
    <property type="entry name" value="GGDEF"/>
    <property type="match status" value="1"/>
</dbReference>
<dbReference type="NCBIfam" id="TIGR00229">
    <property type="entry name" value="sensory_box"/>
    <property type="match status" value="1"/>
</dbReference>
<dbReference type="PROSITE" id="PS50883">
    <property type="entry name" value="EAL"/>
    <property type="match status" value="1"/>
</dbReference>
<dbReference type="AlphaFoldDB" id="A0A6L6PHX0"/>
<evidence type="ECO:0000259" key="3">
    <source>
        <dbReference type="PROSITE" id="PS50883"/>
    </source>
</evidence>
<dbReference type="Pfam" id="PF00990">
    <property type="entry name" value="GGDEF"/>
    <property type="match status" value="1"/>
</dbReference>